<dbReference type="UniPathway" id="UPA00606"/>
<dbReference type="Gene3D" id="3.40.50.1580">
    <property type="entry name" value="Nucleoside phosphorylase domain"/>
    <property type="match status" value="1"/>
</dbReference>
<comment type="function">
    <text evidence="1">The purine nucleoside phosphorylases catalyze the phosphorolytic breakdown of the N-glycosidic bond in the beta-(deoxy)ribonucleoside molecules, with the formation of the corresponding free purine bases and pentose-1-phosphate. Cleaves guanosine, inosine, 2'-deoxyguanosine and 2'-deoxyinosine.</text>
</comment>
<feature type="domain" description="Nucleoside phosphorylase" evidence="11">
    <location>
        <begin position="22"/>
        <end position="269"/>
    </location>
</feature>
<evidence type="ECO:0000256" key="10">
    <source>
        <dbReference type="PIRSR" id="PIRSR000477-2"/>
    </source>
</evidence>
<keyword evidence="6 9" id="KW-0328">Glycosyltransferase</keyword>
<feature type="binding site" evidence="10">
    <location>
        <begin position="80"/>
        <end position="82"/>
    </location>
    <ligand>
        <name>phosphate</name>
        <dbReference type="ChEBI" id="CHEBI:43474"/>
    </ligand>
</feature>
<organism evidence="12 13">
    <name type="scientific">Domibacillus antri</name>
    <dbReference type="NCBI Taxonomy" id="1714264"/>
    <lineage>
        <taxon>Bacteria</taxon>
        <taxon>Bacillati</taxon>
        <taxon>Bacillota</taxon>
        <taxon>Bacilli</taxon>
        <taxon>Bacillales</taxon>
        <taxon>Bacillaceae</taxon>
        <taxon>Domibacillus</taxon>
    </lineage>
</organism>
<protein>
    <recommendedName>
        <fullName evidence="9">Purine nucleoside phosphorylase</fullName>
        <ecNumber evidence="9">2.4.2.1</ecNumber>
    </recommendedName>
    <alternativeName>
        <fullName evidence="9">Inosine-guanosine phosphorylase</fullName>
    </alternativeName>
</protein>
<evidence type="ECO:0000259" key="11">
    <source>
        <dbReference type="Pfam" id="PF01048"/>
    </source>
</evidence>
<evidence type="ECO:0000256" key="6">
    <source>
        <dbReference type="ARBA" id="ARBA00022676"/>
    </source>
</evidence>
<dbReference type="NCBIfam" id="TIGR01700">
    <property type="entry name" value="PNPH"/>
    <property type="match status" value="1"/>
</dbReference>
<keyword evidence="13" id="KW-1185">Reference proteome</keyword>
<dbReference type="EMBL" id="MSDU01000008">
    <property type="protein sequence ID" value="OLN23287.1"/>
    <property type="molecule type" value="Genomic_DNA"/>
</dbReference>
<evidence type="ECO:0000256" key="2">
    <source>
        <dbReference type="ARBA" id="ARBA00005058"/>
    </source>
</evidence>
<proteinExistence type="inferred from homology"/>
<dbReference type="InterPro" id="IPR035994">
    <property type="entry name" value="Nucleoside_phosphorylase_sf"/>
</dbReference>
<evidence type="ECO:0000256" key="8">
    <source>
        <dbReference type="ARBA" id="ARBA00048556"/>
    </source>
</evidence>
<dbReference type="InterPro" id="IPR000845">
    <property type="entry name" value="Nucleoside_phosphorylase_d"/>
</dbReference>
<evidence type="ECO:0000256" key="5">
    <source>
        <dbReference type="ARBA" id="ARBA00022553"/>
    </source>
</evidence>
<dbReference type="PANTHER" id="PTHR11904">
    <property type="entry name" value="METHYLTHIOADENOSINE/PURINE NUCLEOSIDE PHOSPHORYLASE"/>
    <property type="match status" value="1"/>
</dbReference>
<dbReference type="FunFam" id="3.40.50.1580:FF:000010">
    <property type="entry name" value="Purine nucleoside phosphorylase"/>
    <property type="match status" value="1"/>
</dbReference>
<evidence type="ECO:0000256" key="3">
    <source>
        <dbReference type="ARBA" id="ARBA00006751"/>
    </source>
</evidence>
<dbReference type="CDD" id="cd09009">
    <property type="entry name" value="PNP-EcPNPII_like"/>
    <property type="match status" value="1"/>
</dbReference>
<dbReference type="Proteomes" id="UP000185568">
    <property type="component" value="Unassembled WGS sequence"/>
</dbReference>
<feature type="binding site" evidence="10">
    <location>
        <position position="192"/>
    </location>
    <ligand>
        <name>a purine D-ribonucleoside</name>
        <dbReference type="ChEBI" id="CHEBI:142355"/>
    </ligand>
</feature>
<dbReference type="SUPFAM" id="SSF53167">
    <property type="entry name" value="Purine and uridine phosphorylases"/>
    <property type="match status" value="1"/>
</dbReference>
<comment type="pathway">
    <text evidence="2 9">Purine metabolism; purine nucleoside salvage.</text>
</comment>
<sequence>MNYSHIEEAAQFLAENREKKPDIGLILGSGLGVLADEVEEAVSIPYEKIPHFPVSTVEGHAGELVIGTLAGQVVAAMKGRFHYYEGYSFEEVTFPVRVMKALGIDTIIVTNAAGGVNESFRPGDLMIITDHLNLMGGNPLIGKNEDRLGARFPDMSEAYSRELRSLAKAAAEKTGISVQEGVYAGNTGPAYETPAEVRMARVLGADAVGMSTVPEVIAARHGGMRVLGISCISNMAAGILDQPLTHDEVMETTEKVRADFLSYVKEIVKSL</sequence>
<feature type="binding site" evidence="10">
    <location>
        <position position="29"/>
    </location>
    <ligand>
        <name>phosphate</name>
        <dbReference type="ChEBI" id="CHEBI:43474"/>
    </ligand>
</feature>
<dbReference type="AlphaFoldDB" id="A0A1Q8Q7G5"/>
<dbReference type="InterPro" id="IPR011270">
    <property type="entry name" value="Pur_Nuc_Pase_Ino/Guo-sp"/>
</dbReference>
<dbReference type="STRING" id="1714264.BTO30_04780"/>
<feature type="binding site" evidence="10">
    <location>
        <position position="234"/>
    </location>
    <ligand>
        <name>a purine D-ribonucleoside</name>
        <dbReference type="ChEBI" id="CHEBI:142355"/>
    </ligand>
</feature>
<dbReference type="EC" id="2.4.2.1" evidence="9"/>
<dbReference type="NCBIfam" id="NF006054">
    <property type="entry name" value="PRK08202.1"/>
    <property type="match status" value="1"/>
</dbReference>
<dbReference type="GO" id="GO:0005737">
    <property type="term" value="C:cytoplasm"/>
    <property type="evidence" value="ECO:0007669"/>
    <property type="project" value="TreeGrafter"/>
</dbReference>
<evidence type="ECO:0000313" key="12">
    <source>
        <dbReference type="EMBL" id="OLN23287.1"/>
    </source>
</evidence>
<evidence type="ECO:0000256" key="9">
    <source>
        <dbReference type="PIRNR" id="PIRNR000477"/>
    </source>
</evidence>
<comment type="similarity">
    <text evidence="3 9">Belongs to the PNP/MTAP phosphorylase family.</text>
</comment>
<dbReference type="OrthoDB" id="1523230at2"/>
<comment type="caution">
    <text evidence="12">The sequence shown here is derived from an EMBL/GenBank/DDBJ whole genome shotgun (WGS) entry which is preliminary data.</text>
</comment>
<gene>
    <name evidence="12" type="ORF">BTO30_04780</name>
</gene>
<keyword evidence="7 9" id="KW-0808">Transferase</keyword>
<evidence type="ECO:0000313" key="13">
    <source>
        <dbReference type="Proteomes" id="UP000185568"/>
    </source>
</evidence>
<feature type="binding site" evidence="10">
    <location>
        <position position="211"/>
    </location>
    <ligand>
        <name>phosphate</name>
        <dbReference type="ChEBI" id="CHEBI:43474"/>
    </ligand>
</feature>
<name>A0A1Q8Q7G5_9BACI</name>
<dbReference type="PIRSF" id="PIRSF000477">
    <property type="entry name" value="PurNPase"/>
    <property type="match status" value="1"/>
</dbReference>
<comment type="subunit">
    <text evidence="4">Homotrimer.</text>
</comment>
<keyword evidence="5" id="KW-0597">Phosphoprotein</keyword>
<evidence type="ECO:0000256" key="1">
    <source>
        <dbReference type="ARBA" id="ARBA00002678"/>
    </source>
</evidence>
<reference evidence="12 13" key="1">
    <citation type="submission" date="2016-12" db="EMBL/GenBank/DDBJ databases">
        <title>Domibacillus antri genome sequencing.</title>
        <authorList>
            <person name="Verma A."/>
            <person name="Krishnamurthi S."/>
        </authorList>
    </citation>
    <scope>NUCLEOTIDE SEQUENCE [LARGE SCALE GENOMIC DNA]</scope>
    <source>
        <strain evidence="12 13">XD80</strain>
    </source>
</reference>
<dbReference type="GO" id="GO:0004731">
    <property type="term" value="F:purine-nucleoside phosphorylase activity"/>
    <property type="evidence" value="ECO:0007669"/>
    <property type="project" value="UniProtKB-EC"/>
</dbReference>
<evidence type="ECO:0000256" key="7">
    <source>
        <dbReference type="ARBA" id="ARBA00022679"/>
    </source>
</evidence>
<feature type="binding site" evidence="10">
    <location>
        <position position="112"/>
    </location>
    <ligand>
        <name>phosphate</name>
        <dbReference type="ChEBI" id="CHEBI:43474"/>
    </ligand>
</feature>
<dbReference type="GO" id="GO:0009116">
    <property type="term" value="P:nucleoside metabolic process"/>
    <property type="evidence" value="ECO:0007669"/>
    <property type="project" value="InterPro"/>
</dbReference>
<dbReference type="PANTHER" id="PTHR11904:SF9">
    <property type="entry name" value="PURINE NUCLEOSIDE PHOSPHORYLASE-RELATED"/>
    <property type="match status" value="1"/>
</dbReference>
<dbReference type="InterPro" id="IPR011268">
    <property type="entry name" value="Purine_phosphorylase"/>
</dbReference>
<dbReference type="RefSeq" id="WP_075397579.1">
    <property type="nucleotide sequence ID" value="NZ_MSDU01000008.1"/>
</dbReference>
<accession>A0A1Q8Q7G5</accession>
<dbReference type="Pfam" id="PF01048">
    <property type="entry name" value="PNP_UDP_1"/>
    <property type="match status" value="1"/>
</dbReference>
<comment type="catalytic activity">
    <reaction evidence="8">
        <text>a purine 2'-deoxy-D-ribonucleoside + phosphate = a purine nucleobase + 2-deoxy-alpha-D-ribose 1-phosphate</text>
        <dbReference type="Rhea" id="RHEA:36431"/>
        <dbReference type="ChEBI" id="CHEBI:26386"/>
        <dbReference type="ChEBI" id="CHEBI:43474"/>
        <dbReference type="ChEBI" id="CHEBI:57259"/>
        <dbReference type="ChEBI" id="CHEBI:142361"/>
        <dbReference type="EC" id="2.4.2.1"/>
    </reaction>
</comment>
<evidence type="ECO:0000256" key="4">
    <source>
        <dbReference type="ARBA" id="ARBA00011233"/>
    </source>
</evidence>
<dbReference type="NCBIfam" id="TIGR01697">
    <property type="entry name" value="PNPH-PUNA-XAPA"/>
    <property type="match status" value="1"/>
</dbReference>
<feature type="binding site" evidence="10">
    <location>
        <position position="60"/>
    </location>
    <ligand>
        <name>phosphate</name>
        <dbReference type="ChEBI" id="CHEBI:43474"/>
    </ligand>
</feature>